<dbReference type="HOGENOM" id="CLU_623770_0_0_11"/>
<evidence type="ECO:0000313" key="3">
    <source>
        <dbReference type="Proteomes" id="UP000006640"/>
    </source>
</evidence>
<keyword evidence="1" id="KW-0812">Transmembrane</keyword>
<dbReference type="AlphaFoldDB" id="D6Y948"/>
<proteinExistence type="predicted"/>
<evidence type="ECO:0000313" key="2">
    <source>
        <dbReference type="EMBL" id="ADG90010.1"/>
    </source>
</evidence>
<dbReference type="KEGG" id="tbi:Tbis_3320"/>
<name>D6Y948_THEBD</name>
<reference evidence="2 3" key="1">
    <citation type="submission" date="2010-01" db="EMBL/GenBank/DDBJ databases">
        <title>The complete genome of Thermobispora bispora DSM 43833.</title>
        <authorList>
            <consortium name="US DOE Joint Genome Institute (JGI-PGF)"/>
            <person name="Lucas S."/>
            <person name="Copeland A."/>
            <person name="Lapidus A."/>
            <person name="Glavina del Rio T."/>
            <person name="Dalin E."/>
            <person name="Tice H."/>
            <person name="Bruce D."/>
            <person name="Goodwin L."/>
            <person name="Pitluck S."/>
            <person name="Kyrpides N."/>
            <person name="Mavromatis K."/>
            <person name="Ivanova N."/>
            <person name="Mikhailova N."/>
            <person name="Chertkov O."/>
            <person name="Brettin T."/>
            <person name="Detter J.C."/>
            <person name="Han C."/>
            <person name="Larimer F."/>
            <person name="Land M."/>
            <person name="Hauser L."/>
            <person name="Markowitz V."/>
            <person name="Cheng J.-F."/>
            <person name="Hugenholtz P."/>
            <person name="Woyke T."/>
            <person name="Wu D."/>
            <person name="Jando M."/>
            <person name="Schneider S."/>
            <person name="Klenk H.-P."/>
            <person name="Eisen J.A."/>
        </authorList>
    </citation>
    <scope>NUCLEOTIDE SEQUENCE [LARGE SCALE GENOMIC DNA]</scope>
    <source>
        <strain evidence="3">ATCC 19993 / DSM 43833 / CBS 139.67 / JCM 10125 / KCTC 9307 / NBRC 14880 / R51</strain>
    </source>
</reference>
<keyword evidence="1" id="KW-1133">Transmembrane helix</keyword>
<dbReference type="Proteomes" id="UP000006640">
    <property type="component" value="Chromosome"/>
</dbReference>
<dbReference type="eggNOG" id="ENOG5033RNT">
    <property type="taxonomic scope" value="Bacteria"/>
</dbReference>
<evidence type="ECO:0000256" key="1">
    <source>
        <dbReference type="SAM" id="Phobius"/>
    </source>
</evidence>
<accession>D6Y948</accession>
<keyword evidence="1" id="KW-0472">Membrane</keyword>
<gene>
    <name evidence="2" type="ordered locus">Tbis_3320</name>
</gene>
<organism evidence="2 3">
    <name type="scientific">Thermobispora bispora (strain ATCC 19993 / DSM 43833 / CBS 139.67 / JCM 10125 / KCTC 9307 / NBRC 14880 / R51)</name>
    <dbReference type="NCBI Taxonomy" id="469371"/>
    <lineage>
        <taxon>Bacteria</taxon>
        <taxon>Bacillati</taxon>
        <taxon>Actinomycetota</taxon>
        <taxon>Actinomycetes</taxon>
        <taxon>Streptosporangiales</taxon>
        <taxon>Streptosporangiaceae</taxon>
        <taxon>Thermobispora</taxon>
    </lineage>
</organism>
<dbReference type="EMBL" id="CP001874">
    <property type="protein sequence ID" value="ADG90010.1"/>
    <property type="molecule type" value="Genomic_DNA"/>
</dbReference>
<keyword evidence="3" id="KW-1185">Reference proteome</keyword>
<feature type="transmembrane region" description="Helical" evidence="1">
    <location>
        <begin position="331"/>
        <end position="348"/>
    </location>
</feature>
<sequence>MPPGQAAPANVTELHRYAQALIVQLTADGTAPEPPPGVTDVPDHWLAPAVAALVRIMAGEDAHEAVERASRLDAERTALFLCLALAVCGLGDRVHASWLGTAFGELAADRPVTPGQRALWLAAARGAYGPVGKIFVLRKLDATAVPAEDERWLKALVPAEPEVTAPPSLDGFSELADLPEIARSLKAAATLRRLRERCAEIVATPATGEVTKVVQGTIWAEDEPLAVLRSLIGQEDREPPLGSLTELLLRDIRPGGDPHLAALALHVGAPAVKASAEALLEVVRRPPPDSVTVSLLGHPVTLRPEGPDQESLAAAEQRIAAERLSGRPRPWGAYALFGVAAVLVVLGLLLFPPLAVAGLGAAGGAGYLLWRHRVAEGQEMRQVQKRISELSDLADKAVWALHEYARELEARAEAAAEDVAELTRMLRRGPRAA</sequence>
<dbReference type="RefSeq" id="WP_013133543.1">
    <property type="nucleotide sequence ID" value="NC_014165.1"/>
</dbReference>
<protein>
    <submittedName>
        <fullName evidence="2">Uncharacterized protein</fullName>
    </submittedName>
</protein>